<evidence type="ECO:0000256" key="1">
    <source>
        <dbReference type="SAM" id="MobiDB-lite"/>
    </source>
</evidence>
<keyword evidence="2" id="KW-0732">Signal</keyword>
<proteinExistence type="predicted"/>
<reference evidence="3 4" key="1">
    <citation type="submission" date="2015-12" db="EMBL/GenBank/DDBJ databases">
        <title>The genome of Folsomia candida.</title>
        <authorList>
            <person name="Faddeeva A."/>
            <person name="Derks M.F."/>
            <person name="Anvar Y."/>
            <person name="Smit S."/>
            <person name="Van Straalen N."/>
            <person name="Roelofs D."/>
        </authorList>
    </citation>
    <scope>NUCLEOTIDE SEQUENCE [LARGE SCALE GENOMIC DNA]</scope>
    <source>
        <strain evidence="3 4">VU population</strain>
        <tissue evidence="3">Whole body</tissue>
    </source>
</reference>
<feature type="region of interest" description="Disordered" evidence="1">
    <location>
        <begin position="87"/>
        <end position="119"/>
    </location>
</feature>
<feature type="signal peptide" evidence="2">
    <location>
        <begin position="1"/>
        <end position="23"/>
    </location>
</feature>
<evidence type="ECO:0000256" key="2">
    <source>
        <dbReference type="SAM" id="SignalP"/>
    </source>
</evidence>
<dbReference type="EMBL" id="LNIX01000001">
    <property type="protein sequence ID" value="OXA63312.1"/>
    <property type="molecule type" value="Genomic_DNA"/>
</dbReference>
<comment type="caution">
    <text evidence="3">The sequence shown here is derived from an EMBL/GenBank/DDBJ whole genome shotgun (WGS) entry which is preliminary data.</text>
</comment>
<feature type="chain" id="PRO_5012081823" evidence="2">
    <location>
        <begin position="24"/>
        <end position="119"/>
    </location>
</feature>
<name>A0A226F0J8_FOLCA</name>
<dbReference type="AlphaFoldDB" id="A0A226F0J8"/>
<evidence type="ECO:0000313" key="3">
    <source>
        <dbReference type="EMBL" id="OXA63312.1"/>
    </source>
</evidence>
<protein>
    <submittedName>
        <fullName evidence="3">Uncharacterized protein</fullName>
    </submittedName>
</protein>
<evidence type="ECO:0000313" key="4">
    <source>
        <dbReference type="Proteomes" id="UP000198287"/>
    </source>
</evidence>
<feature type="compositionally biased region" description="Basic and acidic residues" evidence="1">
    <location>
        <begin position="108"/>
        <end position="119"/>
    </location>
</feature>
<dbReference type="Proteomes" id="UP000198287">
    <property type="component" value="Unassembled WGS sequence"/>
</dbReference>
<feature type="compositionally biased region" description="Low complexity" evidence="1">
    <location>
        <begin position="87"/>
        <end position="99"/>
    </location>
</feature>
<accession>A0A226F0J8</accession>
<organism evidence="3 4">
    <name type="scientific">Folsomia candida</name>
    <name type="common">Springtail</name>
    <dbReference type="NCBI Taxonomy" id="158441"/>
    <lineage>
        <taxon>Eukaryota</taxon>
        <taxon>Metazoa</taxon>
        <taxon>Ecdysozoa</taxon>
        <taxon>Arthropoda</taxon>
        <taxon>Hexapoda</taxon>
        <taxon>Collembola</taxon>
        <taxon>Entomobryomorpha</taxon>
        <taxon>Isotomoidea</taxon>
        <taxon>Isotomidae</taxon>
        <taxon>Proisotominae</taxon>
        <taxon>Folsomia</taxon>
    </lineage>
</organism>
<keyword evidence="4" id="KW-1185">Reference proteome</keyword>
<sequence>MFTILVVFGGVILILGLLACCIAELRPVRSKGSPTISNNLNSGQFVVQNIEQRHPLPWMPNMSQEYFMNNLGKANTTKTVNERCGSSSREFSATSESSEGACHPNTQEADKLAKILNKD</sequence>
<gene>
    <name evidence="3" type="ORF">Fcan01_00070</name>
</gene>